<name>A0A5Q5CC85_MYCSJ</name>
<evidence type="ECO:0008006" key="2">
    <source>
        <dbReference type="Google" id="ProtNLM"/>
    </source>
</evidence>
<organism evidence="1">
    <name type="scientific">Mycobacterium sp. (strain JLS)</name>
    <dbReference type="NCBI Taxonomy" id="164757"/>
    <lineage>
        <taxon>Bacteria</taxon>
        <taxon>Bacillati</taxon>
        <taxon>Actinomycetota</taxon>
        <taxon>Actinomycetes</taxon>
        <taxon>Mycobacteriales</taxon>
        <taxon>Mycobacteriaceae</taxon>
        <taxon>Mycobacterium</taxon>
    </lineage>
</organism>
<evidence type="ECO:0000313" key="1">
    <source>
        <dbReference type="EMBL" id="ABN96777.1"/>
    </source>
</evidence>
<sequence>MSTQSAEWIDAARVLRRSGFGTTGPAVDAVLKFDDLAAHVDEALSVDATKDPGWAATPLPDFQITAAKPSKATTTQIRKNYDKDIAERRTELMGWWLRRMVLVEQPAIEKLTLLWHNHFATSLNKVRYPALMAAQNETIRSLCLGDFRALAFGMLTDGAMVRWLDGHTNRVGSPNENLAREFLELFALGHGNGYSEEDVREGARALTGWTVDDGGATNLVAKRQDAKPKTVLGRRGNLDAAGFCDAVLEHPNSARFVAGRLWQQLASDSKPKSATLKRLLAAYGPERDLRALTKAVVTDPAFFDRDTTVIIGPVEWLVGLHRALGVPIDNSKRVKRATKALKSLGQLPFYPPSVGGWAGGQSWLSAAAAGIRLRSAAEVVRDGDISIVENASANDRLDAAGYLLGMGAWSSGTAEALKPLRTNAPALVAAAANTPEYLVS</sequence>
<protein>
    <recommendedName>
        <fullName evidence="2">DUF1800 domain-containing protein</fullName>
    </recommendedName>
</protein>
<gene>
    <name evidence="1" type="ordered locus">Mjls_0968</name>
</gene>
<reference evidence="1" key="1">
    <citation type="submission" date="2007-02" db="EMBL/GenBank/DDBJ databases">
        <title>Complete sequence of Mycobacterium sp. JLS.</title>
        <authorList>
            <consortium name="US DOE Joint Genome Institute"/>
            <person name="Copeland A."/>
            <person name="Lucas S."/>
            <person name="Lapidus A."/>
            <person name="Barry K."/>
            <person name="Detter J.C."/>
            <person name="Glavina del Rio T."/>
            <person name="Hammon N."/>
            <person name="Israni S."/>
            <person name="Dalin E."/>
            <person name="Tice H."/>
            <person name="Pitluck S."/>
            <person name="Chain P."/>
            <person name="Malfatti S."/>
            <person name="Shin M."/>
            <person name="Vergez L."/>
            <person name="Schmutz J."/>
            <person name="Larimer F."/>
            <person name="Land M."/>
            <person name="Hauser L."/>
            <person name="Kyrpides N."/>
            <person name="Mikhailova N."/>
            <person name="Miller C.D."/>
            <person name="Anderson A.J."/>
            <person name="Sims R.C."/>
            <person name="Richardson P."/>
        </authorList>
    </citation>
    <scope>NUCLEOTIDE SEQUENCE [LARGE SCALE GENOMIC DNA]</scope>
    <source>
        <strain evidence="1">JLS</strain>
    </source>
</reference>
<proteinExistence type="predicted"/>
<dbReference type="KEGG" id="mjl:Mjls_0968"/>
<dbReference type="EMBL" id="CP000580">
    <property type="protein sequence ID" value="ABN96777.1"/>
    <property type="molecule type" value="Genomic_DNA"/>
</dbReference>
<dbReference type="InterPro" id="IPR014917">
    <property type="entry name" value="DUF1800"/>
</dbReference>
<dbReference type="AlphaFoldDB" id="A0A5Q5CC85"/>
<accession>A0A5Q5CC85</accession>
<dbReference type="Pfam" id="PF08811">
    <property type="entry name" value="DUF1800"/>
    <property type="match status" value="1"/>
</dbReference>